<evidence type="ECO:0000313" key="5">
    <source>
        <dbReference type="Proteomes" id="UP000646749"/>
    </source>
</evidence>
<name>A0ABQ4ED59_9ACTN</name>
<keyword evidence="2" id="KW-0012">Acyltransferase</keyword>
<accession>A0ABQ4ED59</accession>
<dbReference type="Pfam" id="PF00583">
    <property type="entry name" value="Acetyltransf_1"/>
    <property type="match status" value="1"/>
</dbReference>
<dbReference type="PROSITE" id="PS51186">
    <property type="entry name" value="GNAT"/>
    <property type="match status" value="1"/>
</dbReference>
<dbReference type="Gene3D" id="3.40.630.30">
    <property type="match status" value="1"/>
</dbReference>
<dbReference type="PANTHER" id="PTHR43877">
    <property type="entry name" value="AMINOALKYLPHOSPHONATE N-ACETYLTRANSFERASE-RELATED-RELATED"/>
    <property type="match status" value="1"/>
</dbReference>
<evidence type="ECO:0000256" key="1">
    <source>
        <dbReference type="ARBA" id="ARBA00022679"/>
    </source>
</evidence>
<evidence type="ECO:0000256" key="2">
    <source>
        <dbReference type="ARBA" id="ARBA00023315"/>
    </source>
</evidence>
<sequence>MSDDLSPVRLEPVTADNWRDCARLQARPDQADQVMPVVYNLCQCAYGDVWQPLAITRSGRVVGFVMWGRDTDRSIWIGGLLVDATAQRSGVARSAVRQLQQRFGAEPDCPNVALSYSPDNTAARDLYASLGFRETGETEDDGAEVVARWTPER</sequence>
<gene>
    <name evidence="4" type="primary">bltD</name>
    <name evidence="4" type="ORF">Pen02_75600</name>
</gene>
<evidence type="ECO:0000313" key="4">
    <source>
        <dbReference type="EMBL" id="GIG92624.1"/>
    </source>
</evidence>
<dbReference type="RefSeq" id="WP_203870930.1">
    <property type="nucleotide sequence ID" value="NZ_BONW01000044.1"/>
</dbReference>
<organism evidence="4 5">
    <name type="scientific">Plantactinospora endophytica</name>
    <dbReference type="NCBI Taxonomy" id="673535"/>
    <lineage>
        <taxon>Bacteria</taxon>
        <taxon>Bacillati</taxon>
        <taxon>Actinomycetota</taxon>
        <taxon>Actinomycetes</taxon>
        <taxon>Micromonosporales</taxon>
        <taxon>Micromonosporaceae</taxon>
        <taxon>Plantactinospora</taxon>
    </lineage>
</organism>
<dbReference type="InterPro" id="IPR000182">
    <property type="entry name" value="GNAT_dom"/>
</dbReference>
<dbReference type="CDD" id="cd04301">
    <property type="entry name" value="NAT_SF"/>
    <property type="match status" value="1"/>
</dbReference>
<dbReference type="SUPFAM" id="SSF55729">
    <property type="entry name" value="Acyl-CoA N-acyltransferases (Nat)"/>
    <property type="match status" value="1"/>
</dbReference>
<keyword evidence="1" id="KW-0808">Transferase</keyword>
<comment type="caution">
    <text evidence="4">The sequence shown here is derived from an EMBL/GenBank/DDBJ whole genome shotgun (WGS) entry which is preliminary data.</text>
</comment>
<reference evidence="4 5" key="1">
    <citation type="submission" date="2021-01" db="EMBL/GenBank/DDBJ databases">
        <title>Whole genome shotgun sequence of Plantactinospora endophytica NBRC 110450.</title>
        <authorList>
            <person name="Komaki H."/>
            <person name="Tamura T."/>
        </authorList>
    </citation>
    <scope>NUCLEOTIDE SEQUENCE [LARGE SCALE GENOMIC DNA]</scope>
    <source>
        <strain evidence="4 5">NBRC 110450</strain>
    </source>
</reference>
<evidence type="ECO:0000259" key="3">
    <source>
        <dbReference type="PROSITE" id="PS51186"/>
    </source>
</evidence>
<dbReference type="EMBL" id="BONW01000044">
    <property type="protein sequence ID" value="GIG92624.1"/>
    <property type="molecule type" value="Genomic_DNA"/>
</dbReference>
<proteinExistence type="predicted"/>
<keyword evidence="5" id="KW-1185">Reference proteome</keyword>
<dbReference type="Proteomes" id="UP000646749">
    <property type="component" value="Unassembled WGS sequence"/>
</dbReference>
<dbReference type="InterPro" id="IPR050832">
    <property type="entry name" value="Bact_Acetyltransf"/>
</dbReference>
<dbReference type="InterPro" id="IPR016181">
    <property type="entry name" value="Acyl_CoA_acyltransferase"/>
</dbReference>
<protein>
    <submittedName>
        <fullName evidence="4">Spermidine acetyltransferase</fullName>
    </submittedName>
</protein>
<feature type="domain" description="N-acetyltransferase" evidence="3">
    <location>
        <begin position="8"/>
        <end position="152"/>
    </location>
</feature>